<comment type="similarity">
    <text evidence="1 4">Belongs to the short-chain dehydrogenases/reductases (SDR) family.</text>
</comment>
<evidence type="ECO:0000259" key="6">
    <source>
        <dbReference type="SMART" id="SM00822"/>
    </source>
</evidence>
<dbReference type="PRINTS" id="PR00081">
    <property type="entry name" value="GDHRDH"/>
</dbReference>
<feature type="domain" description="Ketoreductase" evidence="6">
    <location>
        <begin position="15"/>
        <end position="225"/>
    </location>
</feature>
<dbReference type="NCBIfam" id="TIGR04316">
    <property type="entry name" value="dhbA_paeA"/>
    <property type="match status" value="1"/>
</dbReference>
<dbReference type="PROSITE" id="PS00061">
    <property type="entry name" value="ADH_SHORT"/>
    <property type="match status" value="1"/>
</dbReference>
<dbReference type="InterPro" id="IPR002347">
    <property type="entry name" value="SDR_fam"/>
</dbReference>
<dbReference type="PANTHER" id="PTHR43669">
    <property type="entry name" value="5-KETO-D-GLUCONATE 5-REDUCTASE"/>
    <property type="match status" value="1"/>
</dbReference>
<dbReference type="GO" id="GO:0008667">
    <property type="term" value="F:2,3-dihydro-2,3-dihydroxybenzoate dehydrogenase activity"/>
    <property type="evidence" value="ECO:0007669"/>
    <property type="project" value="UniProtKB-UniRule"/>
</dbReference>
<sequence>MPDHIPSAGTTLARRTALVTGAGQGIGAAVAEALAAEGAHVVATDRTAEGITKLAAEWVGRPDRQGRRDRQDRRERQDRRGRQDRQGADAEGAITARVMDVTDAASVEAVVADTEDTHGPLDILVNVAGILRPGPAAALTDADWADTFAVNTSGVFHTSRAVTPRMAARGGGSVVTVGSNAAGVPRTGMAAYAASKAAAAMYTKCLGLELARSGVRCNVVAPGSTDTAMQRALWTDDEAPRRVIDGDPATYRTGIPLGRIAAPRDIAEAVLFLVSDRARHITMQELYVDGGATLR</sequence>
<dbReference type="RefSeq" id="WP_190134445.1">
    <property type="nucleotide sequence ID" value="NZ_BNBT01000007.1"/>
</dbReference>
<dbReference type="InterPro" id="IPR003560">
    <property type="entry name" value="DHB_DH"/>
</dbReference>
<feature type="compositionally biased region" description="Basic and acidic residues" evidence="5">
    <location>
        <begin position="60"/>
        <end position="88"/>
    </location>
</feature>
<dbReference type="NCBIfam" id="NF006074">
    <property type="entry name" value="PRK08220.1"/>
    <property type="match status" value="1"/>
</dbReference>
<dbReference type="InterPro" id="IPR036291">
    <property type="entry name" value="NAD(P)-bd_dom_sf"/>
</dbReference>
<proteinExistence type="inferred from homology"/>
<dbReference type="PRINTS" id="PR00080">
    <property type="entry name" value="SDRFAMILY"/>
</dbReference>
<keyword evidence="8" id="KW-1185">Reference proteome</keyword>
<dbReference type="AlphaFoldDB" id="A0A918Z9F2"/>
<comment type="caution">
    <text evidence="7">The sequence shown here is derived from an EMBL/GenBank/DDBJ whole genome shotgun (WGS) entry which is preliminary data.</text>
</comment>
<dbReference type="PANTHER" id="PTHR43669:SF3">
    <property type="entry name" value="ALCOHOL DEHYDROGENASE, PUTATIVE (AFU_ORTHOLOGUE AFUA_3G03445)-RELATED"/>
    <property type="match status" value="1"/>
</dbReference>
<evidence type="ECO:0000256" key="5">
    <source>
        <dbReference type="SAM" id="MobiDB-lite"/>
    </source>
</evidence>
<dbReference type="Pfam" id="PF13561">
    <property type="entry name" value="adh_short_C2"/>
    <property type="match status" value="1"/>
</dbReference>
<dbReference type="GO" id="GO:0019290">
    <property type="term" value="P:siderophore biosynthetic process"/>
    <property type="evidence" value="ECO:0007669"/>
    <property type="project" value="InterPro"/>
</dbReference>
<name>A0A918Z9F2_9ACTN</name>
<evidence type="ECO:0000256" key="2">
    <source>
        <dbReference type="ARBA" id="ARBA00023002"/>
    </source>
</evidence>
<dbReference type="InterPro" id="IPR057326">
    <property type="entry name" value="KR_dom"/>
</dbReference>
<evidence type="ECO:0000313" key="8">
    <source>
        <dbReference type="Proteomes" id="UP000608024"/>
    </source>
</evidence>
<evidence type="ECO:0000313" key="7">
    <source>
        <dbReference type="EMBL" id="GHE41254.1"/>
    </source>
</evidence>
<dbReference type="EC" id="1.3.1.28" evidence="3"/>
<gene>
    <name evidence="7" type="primary">dhbA</name>
    <name evidence="7" type="ORF">GCM10018785_08530</name>
</gene>
<dbReference type="FunFam" id="3.40.50.720:FF:000084">
    <property type="entry name" value="Short-chain dehydrogenase reductase"/>
    <property type="match status" value="1"/>
</dbReference>
<reference evidence="7" key="1">
    <citation type="journal article" date="2014" name="Int. J. Syst. Evol. Microbiol.">
        <title>Complete genome sequence of Corynebacterium casei LMG S-19264T (=DSM 44701T), isolated from a smear-ripened cheese.</title>
        <authorList>
            <consortium name="US DOE Joint Genome Institute (JGI-PGF)"/>
            <person name="Walter F."/>
            <person name="Albersmeier A."/>
            <person name="Kalinowski J."/>
            <person name="Ruckert C."/>
        </authorList>
    </citation>
    <scope>NUCLEOTIDE SEQUENCE</scope>
    <source>
        <strain evidence="7">JCM 4784</strain>
    </source>
</reference>
<dbReference type="Gene3D" id="3.40.50.720">
    <property type="entry name" value="NAD(P)-binding Rossmann-like Domain"/>
    <property type="match status" value="1"/>
</dbReference>
<evidence type="ECO:0000256" key="1">
    <source>
        <dbReference type="ARBA" id="ARBA00006484"/>
    </source>
</evidence>
<organism evidence="7 8">
    <name type="scientific">Streptomyces longispororuber</name>
    <dbReference type="NCBI Taxonomy" id="68230"/>
    <lineage>
        <taxon>Bacteria</taxon>
        <taxon>Bacillati</taxon>
        <taxon>Actinomycetota</taxon>
        <taxon>Actinomycetes</taxon>
        <taxon>Kitasatosporales</taxon>
        <taxon>Streptomycetaceae</taxon>
        <taxon>Streptomyces</taxon>
    </lineage>
</organism>
<evidence type="ECO:0000256" key="3">
    <source>
        <dbReference type="NCBIfam" id="TIGR04316"/>
    </source>
</evidence>
<dbReference type="Proteomes" id="UP000608024">
    <property type="component" value="Unassembled WGS sequence"/>
</dbReference>
<evidence type="ECO:0000256" key="4">
    <source>
        <dbReference type="RuleBase" id="RU000363"/>
    </source>
</evidence>
<keyword evidence="2" id="KW-0560">Oxidoreductase</keyword>
<dbReference type="EMBL" id="BNBT01000007">
    <property type="protein sequence ID" value="GHE41254.1"/>
    <property type="molecule type" value="Genomic_DNA"/>
</dbReference>
<reference evidence="7" key="2">
    <citation type="submission" date="2020-09" db="EMBL/GenBank/DDBJ databases">
        <authorList>
            <person name="Sun Q."/>
            <person name="Ohkuma M."/>
        </authorList>
    </citation>
    <scope>NUCLEOTIDE SEQUENCE</scope>
    <source>
        <strain evidence="7">JCM 4784</strain>
    </source>
</reference>
<dbReference type="Pfam" id="PF00106">
    <property type="entry name" value="adh_short"/>
    <property type="match status" value="1"/>
</dbReference>
<dbReference type="InterPro" id="IPR020904">
    <property type="entry name" value="Sc_DH/Rdtase_CS"/>
</dbReference>
<accession>A0A918Z9F2</accession>
<dbReference type="SMART" id="SM00822">
    <property type="entry name" value="PKS_KR"/>
    <property type="match status" value="1"/>
</dbReference>
<feature type="region of interest" description="Disordered" evidence="5">
    <location>
        <begin position="59"/>
        <end position="93"/>
    </location>
</feature>
<protein>
    <recommendedName>
        <fullName evidence="3">2,3-dihydro-2,3-dihydroxybenzoate dehydrogenase</fullName>
        <ecNumber evidence="3">1.3.1.28</ecNumber>
    </recommendedName>
</protein>
<dbReference type="SUPFAM" id="SSF51735">
    <property type="entry name" value="NAD(P)-binding Rossmann-fold domains"/>
    <property type="match status" value="1"/>
</dbReference>